<dbReference type="Proteomes" id="UP000678895">
    <property type="component" value="Unassembled WGS sequence"/>
</dbReference>
<name>A0A919Y847_9BACL</name>
<proteinExistence type="predicted"/>
<dbReference type="AlphaFoldDB" id="A0A919Y847"/>
<dbReference type="RefSeq" id="WP_301630767.1">
    <property type="nucleotide sequence ID" value="NZ_BORS01000025.1"/>
</dbReference>
<protein>
    <submittedName>
        <fullName evidence="1">Uncharacterized protein</fullName>
    </submittedName>
</protein>
<organism evidence="1 2">
    <name type="scientific">Paenibacillus apis</name>
    <dbReference type="NCBI Taxonomy" id="1792174"/>
    <lineage>
        <taxon>Bacteria</taxon>
        <taxon>Bacillati</taxon>
        <taxon>Bacillota</taxon>
        <taxon>Bacilli</taxon>
        <taxon>Bacillales</taxon>
        <taxon>Paenibacillaceae</taxon>
        <taxon>Paenibacillus</taxon>
    </lineage>
</organism>
<gene>
    <name evidence="1" type="ORF">J41TS4_46910</name>
</gene>
<evidence type="ECO:0000313" key="2">
    <source>
        <dbReference type="Proteomes" id="UP000678895"/>
    </source>
</evidence>
<reference evidence="1" key="1">
    <citation type="submission" date="2021-03" db="EMBL/GenBank/DDBJ databases">
        <title>Antimicrobial resistance genes in bacteria isolated from Japanese honey, and their potential for conferring macrolide and lincosamide resistance in the American foulbrood pathogen Paenibacillus larvae.</title>
        <authorList>
            <person name="Okamoto M."/>
            <person name="Kumagai M."/>
            <person name="Kanamori H."/>
            <person name="Takamatsu D."/>
        </authorList>
    </citation>
    <scope>NUCLEOTIDE SEQUENCE</scope>
    <source>
        <strain evidence="1">J41TS4</strain>
    </source>
</reference>
<dbReference type="EMBL" id="BORS01000025">
    <property type="protein sequence ID" value="GIO44933.1"/>
    <property type="molecule type" value="Genomic_DNA"/>
</dbReference>
<accession>A0A919Y847</accession>
<sequence>MERETGGAPLAQLMLGRTEDGGAFGGLRLGESFNPIIRGHL</sequence>
<keyword evidence="2" id="KW-1185">Reference proteome</keyword>
<evidence type="ECO:0000313" key="1">
    <source>
        <dbReference type="EMBL" id="GIO44933.1"/>
    </source>
</evidence>
<comment type="caution">
    <text evidence="1">The sequence shown here is derived from an EMBL/GenBank/DDBJ whole genome shotgun (WGS) entry which is preliminary data.</text>
</comment>